<dbReference type="InterPro" id="IPR017441">
    <property type="entry name" value="Protein_kinase_ATP_BS"/>
</dbReference>
<feature type="binding site" evidence="7">
    <location>
        <position position="283"/>
    </location>
    <ligand>
        <name>ATP</name>
        <dbReference type="ChEBI" id="CHEBI:30616"/>
    </ligand>
</feature>
<keyword evidence="1" id="KW-0808">Transferase</keyword>
<keyword evidence="4 7" id="KW-0067">ATP-binding</keyword>
<dbReference type="Gene3D" id="1.10.510.10">
    <property type="entry name" value="Transferase(Phosphotransferase) domain 1"/>
    <property type="match status" value="1"/>
</dbReference>
<evidence type="ECO:0000256" key="4">
    <source>
        <dbReference type="ARBA" id="ARBA00022840"/>
    </source>
</evidence>
<evidence type="ECO:0000313" key="12">
    <source>
        <dbReference type="Proteomes" id="UP000005226"/>
    </source>
</evidence>
<evidence type="ECO:0000256" key="7">
    <source>
        <dbReference type="PROSITE-ProRule" id="PRU10141"/>
    </source>
</evidence>
<dbReference type="SUPFAM" id="SSF56112">
    <property type="entry name" value="Protein kinase-like (PK-like)"/>
    <property type="match status" value="1"/>
</dbReference>
<reference evidence="11" key="3">
    <citation type="submission" date="2025-09" db="UniProtKB">
        <authorList>
            <consortium name="Ensembl"/>
        </authorList>
    </citation>
    <scope>IDENTIFICATION</scope>
</reference>
<feature type="compositionally biased region" description="Polar residues" evidence="8">
    <location>
        <begin position="125"/>
        <end position="139"/>
    </location>
</feature>
<dbReference type="AlphaFoldDB" id="H2S263"/>
<dbReference type="GeneTree" id="ENSGT00940000163863"/>
<feature type="domain" description="DRBM" evidence="10">
    <location>
        <begin position="49"/>
        <end position="117"/>
    </location>
</feature>
<dbReference type="InterPro" id="IPR008271">
    <property type="entry name" value="Ser/Thr_kinase_AS"/>
</dbReference>
<dbReference type="PROSITE" id="PS00108">
    <property type="entry name" value="PROTEIN_KINASE_ST"/>
    <property type="match status" value="1"/>
</dbReference>
<feature type="compositionally biased region" description="Polar residues" evidence="8">
    <location>
        <begin position="217"/>
        <end position="236"/>
    </location>
</feature>
<dbReference type="STRING" id="31033.ENSTRUP00000006484"/>
<dbReference type="CDD" id="cd13996">
    <property type="entry name" value="STKc_EIF2AK"/>
    <property type="match status" value="1"/>
</dbReference>
<dbReference type="Pfam" id="PF00069">
    <property type="entry name" value="Pkinase"/>
    <property type="match status" value="1"/>
</dbReference>
<comment type="similarity">
    <text evidence="5">Belongs to the protein kinase superfamily. Ser/Thr protein kinase family. GCN2 subfamily.</text>
</comment>
<dbReference type="Proteomes" id="UP000005226">
    <property type="component" value="Chromosome 4"/>
</dbReference>
<evidence type="ECO:0000256" key="6">
    <source>
        <dbReference type="PROSITE-ProRule" id="PRU00266"/>
    </source>
</evidence>
<evidence type="ECO:0000259" key="10">
    <source>
        <dbReference type="PROSITE" id="PS50137"/>
    </source>
</evidence>
<dbReference type="GO" id="GO:0004694">
    <property type="term" value="F:eukaryotic translation initiation factor 2alpha kinase activity"/>
    <property type="evidence" value="ECO:0007669"/>
    <property type="project" value="TreeGrafter"/>
</dbReference>
<evidence type="ECO:0000256" key="2">
    <source>
        <dbReference type="ARBA" id="ARBA00022741"/>
    </source>
</evidence>
<dbReference type="InterPro" id="IPR011009">
    <property type="entry name" value="Kinase-like_dom_sf"/>
</dbReference>
<feature type="region of interest" description="Disordered" evidence="8">
    <location>
        <begin position="217"/>
        <end position="245"/>
    </location>
</feature>
<sequence>MFLFHFLSNYFVNASISGNGDVIGQGNETQDRSPKDTKHFSSPHFTMENYLIILNEHTQKMRWKLQFEDVGCDGPDHNKVFRVRAVIDDQAYPEGLGKNKKEAKKKAAENAWRALMQEHRDSETQTENAGQRPSTPSQAPITRTNYVAWLNEYGQKNRVSVKLVESTRPGLRGAELCCRFVVGDQEYPDAVGKTKREAKEEAARLVYNEICGAEETSWTQETSSGVDSETSASNQDADPDRDTGTRYSRFTEEFEDMGFLGRGGFGKVVKARDKVLQKVYAVKIVQRRRKCLREVEVLAELLHPNIIRYYSCWEEETGFENSSTGSSLSSSLSAESSASCYLYIQMELCANKTLTKWICDKNSKSPKSSTRRQESAEIALQITRGLVYIHSMGFIHRDLKPDNILFGLDGQVKIGDFGLVTTENADDNRTVDVGTRSYMAPEQKMDDYDRKVDIFSLGLIFLELWWRVSTGIERAKLFEEAKSQRFPKEFQQRFFEEMRLIRIMLCKTPALRPEAAQVKDRLTDMIRGQQGPQTHSV</sequence>
<dbReference type="Pfam" id="PF00035">
    <property type="entry name" value="dsrm"/>
    <property type="match status" value="2"/>
</dbReference>
<evidence type="ECO:0000259" key="9">
    <source>
        <dbReference type="PROSITE" id="PS50011"/>
    </source>
</evidence>
<feature type="domain" description="Protein kinase" evidence="9">
    <location>
        <begin position="254"/>
        <end position="526"/>
    </location>
</feature>
<evidence type="ECO:0000256" key="8">
    <source>
        <dbReference type="SAM" id="MobiDB-lite"/>
    </source>
</evidence>
<dbReference type="GO" id="GO:0005634">
    <property type="term" value="C:nucleus"/>
    <property type="evidence" value="ECO:0007669"/>
    <property type="project" value="TreeGrafter"/>
</dbReference>
<dbReference type="SMART" id="SM00220">
    <property type="entry name" value="S_TKc"/>
    <property type="match status" value="1"/>
</dbReference>
<feature type="region of interest" description="Disordered" evidence="8">
    <location>
        <begin position="119"/>
        <end position="139"/>
    </location>
</feature>
<dbReference type="InterPro" id="IPR050339">
    <property type="entry name" value="CC_SR_Kinase"/>
</dbReference>
<protein>
    <recommendedName>
        <fullName evidence="13">Eukaryotic translation initiation factor 2-alpha kinase 2</fullName>
    </recommendedName>
</protein>
<keyword evidence="6" id="KW-0694">RNA-binding</keyword>
<dbReference type="PROSITE" id="PS50011">
    <property type="entry name" value="PROTEIN_KINASE_DOM"/>
    <property type="match status" value="1"/>
</dbReference>
<dbReference type="InterPro" id="IPR000719">
    <property type="entry name" value="Prot_kinase_dom"/>
</dbReference>
<dbReference type="PANTHER" id="PTHR11042">
    <property type="entry name" value="EUKARYOTIC TRANSLATION INITIATION FACTOR 2-ALPHA KINASE EIF2-ALPHA KINASE -RELATED"/>
    <property type="match status" value="1"/>
</dbReference>
<dbReference type="SMART" id="SM00358">
    <property type="entry name" value="DSRM"/>
    <property type="match status" value="2"/>
</dbReference>
<dbReference type="PROSITE" id="PS50137">
    <property type="entry name" value="DS_RBD"/>
    <property type="match status" value="2"/>
</dbReference>
<reference evidence="11" key="2">
    <citation type="submission" date="2025-08" db="UniProtKB">
        <authorList>
            <consortium name="Ensembl"/>
        </authorList>
    </citation>
    <scope>IDENTIFICATION</scope>
</reference>
<evidence type="ECO:0000313" key="11">
    <source>
        <dbReference type="Ensembl" id="ENSTRUP00000006484.3"/>
    </source>
</evidence>
<evidence type="ECO:0000256" key="3">
    <source>
        <dbReference type="ARBA" id="ARBA00022777"/>
    </source>
</evidence>
<keyword evidence="2 7" id="KW-0547">Nucleotide-binding</keyword>
<organism evidence="11 12">
    <name type="scientific">Takifugu rubripes</name>
    <name type="common">Japanese pufferfish</name>
    <name type="synonym">Fugu rubripes</name>
    <dbReference type="NCBI Taxonomy" id="31033"/>
    <lineage>
        <taxon>Eukaryota</taxon>
        <taxon>Metazoa</taxon>
        <taxon>Chordata</taxon>
        <taxon>Craniata</taxon>
        <taxon>Vertebrata</taxon>
        <taxon>Euteleostomi</taxon>
        <taxon>Actinopterygii</taxon>
        <taxon>Neopterygii</taxon>
        <taxon>Teleostei</taxon>
        <taxon>Neoteleostei</taxon>
        <taxon>Acanthomorphata</taxon>
        <taxon>Eupercaria</taxon>
        <taxon>Tetraodontiformes</taxon>
        <taxon>Tetradontoidea</taxon>
        <taxon>Tetraodontidae</taxon>
        <taxon>Takifugu</taxon>
    </lineage>
</organism>
<dbReference type="GO" id="GO:0005524">
    <property type="term" value="F:ATP binding"/>
    <property type="evidence" value="ECO:0007669"/>
    <property type="project" value="UniProtKB-UniRule"/>
</dbReference>
<dbReference type="Ensembl" id="ENSTRUT00000006526.3">
    <property type="protein sequence ID" value="ENSTRUP00000006484.3"/>
    <property type="gene ID" value="ENSTRUG00000022205.2"/>
</dbReference>
<reference evidence="11 12" key="1">
    <citation type="journal article" date="2011" name="Genome Biol. Evol.">
        <title>Integration of the genetic map and genome assembly of fugu facilitates insights into distinct features of genome evolution in teleosts and mammals.</title>
        <authorList>
            <person name="Kai W."/>
            <person name="Kikuchi K."/>
            <person name="Tohari S."/>
            <person name="Chew A.K."/>
            <person name="Tay A."/>
            <person name="Fujiwara A."/>
            <person name="Hosoya S."/>
            <person name="Suetake H."/>
            <person name="Naruse K."/>
            <person name="Brenner S."/>
            <person name="Suzuki Y."/>
            <person name="Venkatesh B."/>
        </authorList>
    </citation>
    <scope>NUCLEOTIDE SEQUENCE [LARGE SCALE GENOMIC DNA]</scope>
</reference>
<dbReference type="PROSITE" id="PS00107">
    <property type="entry name" value="PROTEIN_KINASE_ATP"/>
    <property type="match status" value="1"/>
</dbReference>
<dbReference type="OMA" id="PNQEKGV"/>
<evidence type="ECO:0008006" key="13">
    <source>
        <dbReference type="Google" id="ProtNLM"/>
    </source>
</evidence>
<evidence type="ECO:0000256" key="5">
    <source>
        <dbReference type="ARBA" id="ARBA00037982"/>
    </source>
</evidence>
<dbReference type="PANTHER" id="PTHR11042:SF166">
    <property type="entry name" value="EUKARYOTIC TRANSLATION INITIATION FACTOR 2-ALPHA KINASE 3"/>
    <property type="match status" value="1"/>
</dbReference>
<dbReference type="GO" id="GO:0003723">
    <property type="term" value="F:RNA binding"/>
    <property type="evidence" value="ECO:0007669"/>
    <property type="project" value="UniProtKB-UniRule"/>
</dbReference>
<name>H2S263_TAKRU</name>
<keyword evidence="12" id="KW-1185">Reference proteome</keyword>
<dbReference type="InterPro" id="IPR014720">
    <property type="entry name" value="dsRBD_dom"/>
</dbReference>
<feature type="domain" description="DRBM" evidence="10">
    <location>
        <begin position="145"/>
        <end position="212"/>
    </location>
</feature>
<evidence type="ECO:0000256" key="1">
    <source>
        <dbReference type="ARBA" id="ARBA00022679"/>
    </source>
</evidence>
<dbReference type="Gene3D" id="3.30.200.20">
    <property type="entry name" value="Phosphorylase Kinase, domain 1"/>
    <property type="match status" value="1"/>
</dbReference>
<dbReference type="GO" id="GO:0005737">
    <property type="term" value="C:cytoplasm"/>
    <property type="evidence" value="ECO:0007669"/>
    <property type="project" value="TreeGrafter"/>
</dbReference>
<proteinExistence type="inferred from homology"/>
<dbReference type="InParanoid" id="H2S263"/>
<dbReference type="Gene3D" id="3.30.160.20">
    <property type="match status" value="2"/>
</dbReference>
<dbReference type="CDD" id="cd20314">
    <property type="entry name" value="DSRM_EIF2AK2"/>
    <property type="match status" value="1"/>
</dbReference>
<dbReference type="SUPFAM" id="SSF54768">
    <property type="entry name" value="dsRNA-binding domain-like"/>
    <property type="match status" value="2"/>
</dbReference>
<accession>H2S263</accession>
<keyword evidence="3" id="KW-0418">Kinase</keyword>